<protein>
    <submittedName>
        <fullName evidence="6">Uncharacterized protein</fullName>
    </submittedName>
</protein>
<dbReference type="GO" id="GO:0006351">
    <property type="term" value="P:DNA-templated transcription"/>
    <property type="evidence" value="ECO:0007669"/>
    <property type="project" value="InterPro"/>
</dbReference>
<gene>
    <name evidence="6" type="ORF">ACAOBT_LOCUS3911</name>
</gene>
<dbReference type="GO" id="GO:0005730">
    <property type="term" value="C:nucleolus"/>
    <property type="evidence" value="ECO:0007669"/>
    <property type="project" value="UniProtKB-SubCell"/>
</dbReference>
<comment type="subcellular location">
    <subcellularLocation>
        <location evidence="1">Nucleus</location>
        <location evidence="1">Nucleolus</location>
    </subcellularLocation>
</comment>
<comment type="similarity">
    <text evidence="2">Belongs to the eukaryotic RPA49/POLR1E RNA polymerase subunit family.</text>
</comment>
<dbReference type="AlphaFoldDB" id="A0A9P0NVM6"/>
<organism evidence="6 7">
    <name type="scientific">Acanthoscelides obtectus</name>
    <name type="common">Bean weevil</name>
    <name type="synonym">Bruchus obtectus</name>
    <dbReference type="NCBI Taxonomy" id="200917"/>
    <lineage>
        <taxon>Eukaryota</taxon>
        <taxon>Metazoa</taxon>
        <taxon>Ecdysozoa</taxon>
        <taxon>Arthropoda</taxon>
        <taxon>Hexapoda</taxon>
        <taxon>Insecta</taxon>
        <taxon>Pterygota</taxon>
        <taxon>Neoptera</taxon>
        <taxon>Endopterygota</taxon>
        <taxon>Coleoptera</taxon>
        <taxon>Polyphaga</taxon>
        <taxon>Cucujiformia</taxon>
        <taxon>Chrysomeloidea</taxon>
        <taxon>Chrysomelidae</taxon>
        <taxon>Bruchinae</taxon>
        <taxon>Bruchini</taxon>
        <taxon>Acanthoscelides</taxon>
    </lineage>
</organism>
<dbReference type="EMBL" id="CAKOFQ010006691">
    <property type="protein sequence ID" value="CAH1960982.1"/>
    <property type="molecule type" value="Genomic_DNA"/>
</dbReference>
<evidence type="ECO:0000256" key="2">
    <source>
        <dbReference type="ARBA" id="ARBA00009430"/>
    </source>
</evidence>
<evidence type="ECO:0000256" key="3">
    <source>
        <dbReference type="ARBA" id="ARBA00022478"/>
    </source>
</evidence>
<keyword evidence="7" id="KW-1185">Reference proteome</keyword>
<proteinExistence type="inferred from homology"/>
<evidence type="ECO:0000256" key="4">
    <source>
        <dbReference type="ARBA" id="ARBA00023163"/>
    </source>
</evidence>
<keyword evidence="3" id="KW-0240">DNA-directed RNA polymerase</keyword>
<evidence type="ECO:0000313" key="6">
    <source>
        <dbReference type="EMBL" id="CAH1960982.1"/>
    </source>
</evidence>
<dbReference type="Pfam" id="PF06870">
    <property type="entry name" value="RNA_pol_I_A49"/>
    <property type="match status" value="1"/>
</dbReference>
<dbReference type="Proteomes" id="UP001152888">
    <property type="component" value="Unassembled WGS sequence"/>
</dbReference>
<evidence type="ECO:0000256" key="1">
    <source>
        <dbReference type="ARBA" id="ARBA00004604"/>
    </source>
</evidence>
<accession>A0A9P0NVM6</accession>
<dbReference type="GO" id="GO:0000428">
    <property type="term" value="C:DNA-directed RNA polymerase complex"/>
    <property type="evidence" value="ECO:0007669"/>
    <property type="project" value="UniProtKB-KW"/>
</dbReference>
<evidence type="ECO:0000256" key="5">
    <source>
        <dbReference type="ARBA" id="ARBA00023242"/>
    </source>
</evidence>
<evidence type="ECO:0000313" key="7">
    <source>
        <dbReference type="Proteomes" id="UP001152888"/>
    </source>
</evidence>
<dbReference type="GO" id="GO:0003677">
    <property type="term" value="F:DNA binding"/>
    <property type="evidence" value="ECO:0007669"/>
    <property type="project" value="InterPro"/>
</dbReference>
<dbReference type="PANTHER" id="PTHR14440">
    <property type="entry name" value="DNA-DIRECTED RNA POLYMERASE I SUBUNIT RPA49"/>
    <property type="match status" value="1"/>
</dbReference>
<name>A0A9P0NVM6_ACAOB</name>
<keyword evidence="4" id="KW-0804">Transcription</keyword>
<reference evidence="6" key="1">
    <citation type="submission" date="2022-03" db="EMBL/GenBank/DDBJ databases">
        <authorList>
            <person name="Sayadi A."/>
        </authorList>
    </citation>
    <scope>NUCLEOTIDE SEQUENCE</scope>
</reference>
<dbReference type="OrthoDB" id="277398at2759"/>
<comment type="caution">
    <text evidence="6">The sequence shown here is derived from an EMBL/GenBank/DDBJ whole genome shotgun (WGS) entry which is preliminary data.</text>
</comment>
<sequence>MDLSEQFLTWKMTSGEDIESVSDMAIPVVNGVVQEFSTLQPMTSTANTIQIITLPQSPGQTIQEVQNIQIELQDVQAHDVQAQNVAPLLVYNQQQKVPEEEEVVPRKKRLVWRQRPSKKKITYTANKGKVQKKSMFRLPINGIAYHSEKLGLRMPPKKTVGIQGVILHRQAREVIMNVYKFMKEEAQSGIKIPISRYRERVLAATGISKCTYTRITSKEYVYGQPPPVRKKKCETSVENAPVQTVQEEDSLYRPKINRDASTRDGVYDLDDVIPNGVLDTLIPQASAVLNSGDSVDEYQLTPFCTDSIKKILSLNTPEEIKVRNIAIFFYINYLIKFMNTPFKNITKRYVACDISQEVNRHILDNFCVYTQNGRTRPIHMKDKCLCYIIVLAAIAKEYEVNVALLSKDLKIGLKKAVEISKILAFNTSSKDKSIVTLNLPLPAPVTFNSKRKMK</sequence>
<keyword evidence="5" id="KW-0539">Nucleus</keyword>
<dbReference type="InterPro" id="IPR009668">
    <property type="entry name" value="RNA_pol-assoc_fac_A49-like"/>
</dbReference>